<evidence type="ECO:0000256" key="1">
    <source>
        <dbReference type="SAM" id="MobiDB-lite"/>
    </source>
</evidence>
<dbReference type="Proteomes" id="UP000239209">
    <property type="component" value="Unassembled WGS sequence"/>
</dbReference>
<comment type="caution">
    <text evidence="2">The sequence shown here is derived from an EMBL/GenBank/DDBJ whole genome shotgun (WGS) entry which is preliminary data.</text>
</comment>
<evidence type="ECO:0000313" key="2">
    <source>
        <dbReference type="EMBL" id="PRY20563.1"/>
    </source>
</evidence>
<evidence type="ECO:0000313" key="3">
    <source>
        <dbReference type="Proteomes" id="UP000239209"/>
    </source>
</evidence>
<dbReference type="EMBL" id="PVZG01000023">
    <property type="protein sequence ID" value="PRY20563.1"/>
    <property type="molecule type" value="Genomic_DNA"/>
</dbReference>
<name>A0A2T0RHB4_9ACTN</name>
<feature type="compositionally biased region" description="Basic and acidic residues" evidence="1">
    <location>
        <begin position="20"/>
        <end position="36"/>
    </location>
</feature>
<feature type="compositionally biased region" description="Basic and acidic residues" evidence="1">
    <location>
        <begin position="1"/>
        <end position="12"/>
    </location>
</feature>
<feature type="region of interest" description="Disordered" evidence="1">
    <location>
        <begin position="1"/>
        <end position="49"/>
    </location>
</feature>
<dbReference type="RefSeq" id="WP_106130525.1">
    <property type="nucleotide sequence ID" value="NZ_PVZG01000023.1"/>
</dbReference>
<reference evidence="2 3" key="1">
    <citation type="submission" date="2018-03" db="EMBL/GenBank/DDBJ databases">
        <title>Genomic Encyclopedia of Archaeal and Bacterial Type Strains, Phase II (KMG-II): from individual species to whole genera.</title>
        <authorList>
            <person name="Goeker M."/>
        </authorList>
    </citation>
    <scope>NUCLEOTIDE SEQUENCE [LARGE SCALE GENOMIC DNA]</scope>
    <source>
        <strain evidence="2 3">DSM 45348</strain>
    </source>
</reference>
<proteinExistence type="predicted"/>
<evidence type="ECO:0008006" key="4">
    <source>
        <dbReference type="Google" id="ProtNLM"/>
    </source>
</evidence>
<sequence>MDRYDRLGDEPPRFTIAGNDRAHGDIGAHTIDRHSPDIPLPRDPGAKTVEGRIYGDTGWDRPESWSYRWTDPSVMNRTVRDYVRDNWEAIRSDLAMFDTHEGRFDARHRVGEGYYNSGMYGAGPRAARYAETSFVVVRIKVVPGSDPPQPFIVTAFPSGLL</sequence>
<gene>
    <name evidence="2" type="ORF">CLV70_12331</name>
</gene>
<accession>A0A2T0RHB4</accession>
<keyword evidence="3" id="KW-1185">Reference proteome</keyword>
<organism evidence="2 3">
    <name type="scientific">Pseudosporangium ferrugineum</name>
    <dbReference type="NCBI Taxonomy" id="439699"/>
    <lineage>
        <taxon>Bacteria</taxon>
        <taxon>Bacillati</taxon>
        <taxon>Actinomycetota</taxon>
        <taxon>Actinomycetes</taxon>
        <taxon>Micromonosporales</taxon>
        <taxon>Micromonosporaceae</taxon>
        <taxon>Pseudosporangium</taxon>
    </lineage>
</organism>
<dbReference type="OrthoDB" id="3295941at2"/>
<protein>
    <recommendedName>
        <fullName evidence="4">Bacterial CdiA-CT RNAse A domain-containing protein</fullName>
    </recommendedName>
</protein>
<dbReference type="AlphaFoldDB" id="A0A2T0RHB4"/>